<accession>A0A3D8RHB5</accession>
<evidence type="ECO:0000256" key="1">
    <source>
        <dbReference type="SAM" id="MobiDB-lite"/>
    </source>
</evidence>
<sequence length="286" mass="29495">MTTTHPAELNNGVWTSWLPVTTAWPANPTCSSAAWVHYGIQATPGFWPYVYDPAYGQTVSSDLSCLPTEATQWLNGATTVSGVSTVYSLGPLVCPEAYTTVSTSINTGSSTYSSGRDGVCTSAMTYGQVVTYAAPAGNNEASFTEATTTLKTAEPMMAVPVEGYNFEVLTASSATPTSSLPTTSSSTSANSTGLHQGAKIGIGVGVGTGAAIGIAIGTALLFLRRRKYVGVQYPVPASELPADDGSGEAKEMAGSSSFSAADTHSPVKQEDAQEIDGRSQPAELYG</sequence>
<dbReference type="OrthoDB" id="4497263at2759"/>
<evidence type="ECO:0000313" key="3">
    <source>
        <dbReference type="EMBL" id="RDW73318.1"/>
    </source>
</evidence>
<evidence type="ECO:0000256" key="2">
    <source>
        <dbReference type="SAM" id="Phobius"/>
    </source>
</evidence>
<comment type="caution">
    <text evidence="3">The sequence shown here is derived from an EMBL/GenBank/DDBJ whole genome shotgun (WGS) entry which is preliminary data.</text>
</comment>
<keyword evidence="2" id="KW-1133">Transmembrane helix</keyword>
<name>A0A3D8RHB5_9HELO</name>
<keyword evidence="4" id="KW-1185">Reference proteome</keyword>
<feature type="transmembrane region" description="Helical" evidence="2">
    <location>
        <begin position="200"/>
        <end position="223"/>
    </location>
</feature>
<gene>
    <name evidence="3" type="ORF">BP6252_07225</name>
</gene>
<proteinExistence type="predicted"/>
<feature type="region of interest" description="Disordered" evidence="1">
    <location>
        <begin position="237"/>
        <end position="286"/>
    </location>
</feature>
<dbReference type="Proteomes" id="UP000256645">
    <property type="component" value="Unassembled WGS sequence"/>
</dbReference>
<dbReference type="STRING" id="1849047.A0A3D8RHB5"/>
<feature type="compositionally biased region" description="Basic and acidic residues" evidence="1">
    <location>
        <begin position="265"/>
        <end position="277"/>
    </location>
</feature>
<dbReference type="AlphaFoldDB" id="A0A3D8RHB5"/>
<evidence type="ECO:0000313" key="4">
    <source>
        <dbReference type="Proteomes" id="UP000256645"/>
    </source>
</evidence>
<keyword evidence="2" id="KW-0472">Membrane</keyword>
<reference evidence="3 4" key="1">
    <citation type="journal article" date="2018" name="IMA Fungus">
        <title>IMA Genome-F 9: Draft genome sequence of Annulohypoxylon stygium, Aspergillus mulundensis, Berkeleyomyces basicola (syn. Thielaviopsis basicola), Ceratocystis smalleyi, two Cercospora beticola strains, Coleophoma cylindrospora, Fusarium fracticaudum, Phialophora cf. hyalina, and Morchella septimelata.</title>
        <authorList>
            <person name="Wingfield B.D."/>
            <person name="Bills G.F."/>
            <person name="Dong Y."/>
            <person name="Huang W."/>
            <person name="Nel W.J."/>
            <person name="Swalarsk-Parry B.S."/>
            <person name="Vaghefi N."/>
            <person name="Wilken P.M."/>
            <person name="An Z."/>
            <person name="de Beer Z.W."/>
            <person name="De Vos L."/>
            <person name="Chen L."/>
            <person name="Duong T.A."/>
            <person name="Gao Y."/>
            <person name="Hammerbacher A."/>
            <person name="Kikkert J.R."/>
            <person name="Li Y."/>
            <person name="Li H."/>
            <person name="Li K."/>
            <person name="Li Q."/>
            <person name="Liu X."/>
            <person name="Ma X."/>
            <person name="Naidoo K."/>
            <person name="Pethybridge S.J."/>
            <person name="Sun J."/>
            <person name="Steenkamp E.T."/>
            <person name="van der Nest M.A."/>
            <person name="van Wyk S."/>
            <person name="Wingfield M.J."/>
            <person name="Xiong C."/>
            <person name="Yue Q."/>
            <person name="Zhang X."/>
        </authorList>
    </citation>
    <scope>NUCLEOTIDE SEQUENCE [LARGE SCALE GENOMIC DNA]</scope>
    <source>
        <strain evidence="3 4">BP6252</strain>
    </source>
</reference>
<evidence type="ECO:0008006" key="5">
    <source>
        <dbReference type="Google" id="ProtNLM"/>
    </source>
</evidence>
<dbReference type="EMBL" id="PDLM01000007">
    <property type="protein sequence ID" value="RDW73318.1"/>
    <property type="molecule type" value="Genomic_DNA"/>
</dbReference>
<keyword evidence="2" id="KW-0812">Transmembrane</keyword>
<organism evidence="3 4">
    <name type="scientific">Coleophoma cylindrospora</name>
    <dbReference type="NCBI Taxonomy" id="1849047"/>
    <lineage>
        <taxon>Eukaryota</taxon>
        <taxon>Fungi</taxon>
        <taxon>Dikarya</taxon>
        <taxon>Ascomycota</taxon>
        <taxon>Pezizomycotina</taxon>
        <taxon>Leotiomycetes</taxon>
        <taxon>Helotiales</taxon>
        <taxon>Dermateaceae</taxon>
        <taxon>Coleophoma</taxon>
    </lineage>
</organism>
<protein>
    <recommendedName>
        <fullName evidence="5">Mid2 domain-containing protein</fullName>
    </recommendedName>
</protein>